<sequence length="421" mass="47548">MMFENRIFPPLLALLLVCVAPLASADAEHRLSGFATLGIAMSDNPKLVFRRDITKDDGAYKHSGSWKSDSLLGLQWQGDWSPEWGTMVQLVAKDRFNNSLANSIEWAFVRYRPTDGLDLRLGRLGADVFMLSEYRQVGYAIPWVRPPHDLYGLASLYHFDGADVTKRIELGDAALNIKAFYGNSDEEYPTGFNNDQGIHVEFDLYGASTSMEWNYWKLRYTYAKVKVKSDHAKPLREGLAQVASIWPPATLFMSELETLDKSFDYNQIGVNYDNNDWWFQGEFLQLGSELALVASGKHAYASLGKRFGSLSIYGLAGYAEPKNPSVYVPYPSIVLPEPFQSQLDYLVAATERTLNGVRIKQRSYGVGARWDFTAKMALKIQLEQFDVDKTGTNLWLRTDNTQPILADQKPVVLSLAWDVLF</sequence>
<proteinExistence type="predicted"/>
<organism evidence="2 3">
    <name type="scientific">Cellvibrio fibrivorans</name>
    <dbReference type="NCBI Taxonomy" id="126350"/>
    <lineage>
        <taxon>Bacteria</taxon>
        <taxon>Pseudomonadati</taxon>
        <taxon>Pseudomonadota</taxon>
        <taxon>Gammaproteobacteria</taxon>
        <taxon>Cellvibrionales</taxon>
        <taxon>Cellvibrionaceae</taxon>
        <taxon>Cellvibrio</taxon>
    </lineage>
</organism>
<keyword evidence="3" id="KW-1185">Reference proteome</keyword>
<dbReference type="Proteomes" id="UP001253595">
    <property type="component" value="Unassembled WGS sequence"/>
</dbReference>
<dbReference type="SUPFAM" id="SSF56935">
    <property type="entry name" value="Porins"/>
    <property type="match status" value="1"/>
</dbReference>
<feature type="chain" id="PRO_5047533167" description="Porin" evidence="1">
    <location>
        <begin position="26"/>
        <end position="421"/>
    </location>
</feature>
<reference evidence="2 3" key="1">
    <citation type="submission" date="2023-07" db="EMBL/GenBank/DDBJ databases">
        <title>Sorghum-associated microbial communities from plants grown in Nebraska, USA.</title>
        <authorList>
            <person name="Schachtman D."/>
        </authorList>
    </citation>
    <scope>NUCLEOTIDE SEQUENCE [LARGE SCALE GENOMIC DNA]</scope>
    <source>
        <strain evidence="2 3">BE190</strain>
    </source>
</reference>
<evidence type="ECO:0000256" key="1">
    <source>
        <dbReference type="SAM" id="SignalP"/>
    </source>
</evidence>
<dbReference type="RefSeq" id="WP_310074227.1">
    <property type="nucleotide sequence ID" value="NZ_JAVDVX010000006.1"/>
</dbReference>
<comment type="caution">
    <text evidence="2">The sequence shown here is derived from an EMBL/GenBank/DDBJ whole genome shotgun (WGS) entry which is preliminary data.</text>
</comment>
<evidence type="ECO:0000313" key="2">
    <source>
        <dbReference type="EMBL" id="MDR7091199.1"/>
    </source>
</evidence>
<accession>A0ABU1V166</accession>
<dbReference type="EMBL" id="JAVDVX010000006">
    <property type="protein sequence ID" value="MDR7091199.1"/>
    <property type="molecule type" value="Genomic_DNA"/>
</dbReference>
<keyword evidence="1" id="KW-0732">Signal</keyword>
<feature type="signal peptide" evidence="1">
    <location>
        <begin position="1"/>
        <end position="25"/>
    </location>
</feature>
<name>A0ABU1V166_9GAMM</name>
<gene>
    <name evidence="2" type="ORF">J2X05_003234</name>
</gene>
<evidence type="ECO:0000313" key="3">
    <source>
        <dbReference type="Proteomes" id="UP001253595"/>
    </source>
</evidence>
<evidence type="ECO:0008006" key="4">
    <source>
        <dbReference type="Google" id="ProtNLM"/>
    </source>
</evidence>
<protein>
    <recommendedName>
        <fullName evidence="4">Porin</fullName>
    </recommendedName>
</protein>